<protein>
    <submittedName>
        <fullName evidence="3">Uncharacterized protein</fullName>
    </submittedName>
</protein>
<dbReference type="KEGG" id="chih:GWR21_20465"/>
<feature type="compositionally biased region" description="Polar residues" evidence="1">
    <location>
        <begin position="94"/>
        <end position="104"/>
    </location>
</feature>
<feature type="region of interest" description="Disordered" evidence="1">
    <location>
        <begin position="49"/>
        <end position="104"/>
    </location>
</feature>
<sequence length="104" mass="10108">MQKLSVKKFSFLGMALLGASAITAAFIPSESKADNAKFALDGTLTGSGNSITCQPKESGPTVPADCHNTLTAGGASATSVGAAATSGDAPSAGADTNTTVTGDK</sequence>
<dbReference type="AlphaFoldDB" id="A0A6B9ZJB7"/>
<feature type="signal peptide" evidence="2">
    <location>
        <begin position="1"/>
        <end position="24"/>
    </location>
</feature>
<accession>A0A6B9ZJB7</accession>
<keyword evidence="2" id="KW-0732">Signal</keyword>
<evidence type="ECO:0000256" key="1">
    <source>
        <dbReference type="SAM" id="MobiDB-lite"/>
    </source>
</evidence>
<evidence type="ECO:0000256" key="2">
    <source>
        <dbReference type="SAM" id="SignalP"/>
    </source>
</evidence>
<reference evidence="3 4" key="1">
    <citation type="submission" date="2020-01" db="EMBL/GenBank/DDBJ databases">
        <title>Complete genome sequence of Chitinophaga sp. H33E-04 isolated from quinoa roots.</title>
        <authorList>
            <person name="Weon H.-Y."/>
            <person name="Lee S.A."/>
        </authorList>
    </citation>
    <scope>NUCLEOTIDE SEQUENCE [LARGE SCALE GENOMIC DNA]</scope>
    <source>
        <strain evidence="3 4">H33E-04</strain>
    </source>
</reference>
<organism evidence="3 4">
    <name type="scientific">Chitinophaga agri</name>
    <dbReference type="NCBI Taxonomy" id="2703787"/>
    <lineage>
        <taxon>Bacteria</taxon>
        <taxon>Pseudomonadati</taxon>
        <taxon>Bacteroidota</taxon>
        <taxon>Chitinophagia</taxon>
        <taxon>Chitinophagales</taxon>
        <taxon>Chitinophagaceae</taxon>
        <taxon>Chitinophaga</taxon>
    </lineage>
</organism>
<name>A0A6B9ZJB7_9BACT</name>
<evidence type="ECO:0000313" key="4">
    <source>
        <dbReference type="Proteomes" id="UP000476411"/>
    </source>
</evidence>
<keyword evidence="4" id="KW-1185">Reference proteome</keyword>
<feature type="chain" id="PRO_5025449896" evidence="2">
    <location>
        <begin position="25"/>
        <end position="104"/>
    </location>
</feature>
<proteinExistence type="predicted"/>
<dbReference type="RefSeq" id="WP_162333548.1">
    <property type="nucleotide sequence ID" value="NZ_CP048113.1"/>
</dbReference>
<feature type="compositionally biased region" description="Low complexity" evidence="1">
    <location>
        <begin position="71"/>
        <end position="89"/>
    </location>
</feature>
<dbReference type="EMBL" id="CP048113">
    <property type="protein sequence ID" value="QHS61889.1"/>
    <property type="molecule type" value="Genomic_DNA"/>
</dbReference>
<evidence type="ECO:0000313" key="3">
    <source>
        <dbReference type="EMBL" id="QHS61889.1"/>
    </source>
</evidence>
<dbReference type="Proteomes" id="UP000476411">
    <property type="component" value="Chromosome"/>
</dbReference>
<gene>
    <name evidence="3" type="ORF">GWR21_20465</name>
</gene>